<feature type="compositionally biased region" description="Low complexity" evidence="14">
    <location>
        <begin position="9"/>
        <end position="28"/>
    </location>
</feature>
<dbReference type="PANTHER" id="PTHR12084">
    <property type="entry name" value="NUCLEAR PORE GLYCOPROTEIN P62-RELATED"/>
    <property type="match status" value="1"/>
</dbReference>
<keyword evidence="10" id="KW-0539">Nucleus</keyword>
<keyword evidence="5" id="KW-0813">Transport</keyword>
<dbReference type="FunFam" id="1.20.5.170:FF:000040">
    <property type="entry name" value="Nuclear pore glycoprotein p62"/>
    <property type="match status" value="1"/>
</dbReference>
<keyword evidence="8" id="KW-0811">Translocation</keyword>
<reference evidence="16" key="1">
    <citation type="journal article" date="2023" name="Mol. Phylogenet. Evol.">
        <title>Genome-scale phylogeny and comparative genomics of the fungal order Sordariales.</title>
        <authorList>
            <person name="Hensen N."/>
            <person name="Bonometti L."/>
            <person name="Westerberg I."/>
            <person name="Brannstrom I.O."/>
            <person name="Guillou S."/>
            <person name="Cros-Aarteil S."/>
            <person name="Calhoun S."/>
            <person name="Haridas S."/>
            <person name="Kuo A."/>
            <person name="Mondo S."/>
            <person name="Pangilinan J."/>
            <person name="Riley R."/>
            <person name="LaButti K."/>
            <person name="Andreopoulos B."/>
            <person name="Lipzen A."/>
            <person name="Chen C."/>
            <person name="Yan M."/>
            <person name="Daum C."/>
            <person name="Ng V."/>
            <person name="Clum A."/>
            <person name="Steindorff A."/>
            <person name="Ohm R.A."/>
            <person name="Martin F."/>
            <person name="Silar P."/>
            <person name="Natvig D.O."/>
            <person name="Lalanne C."/>
            <person name="Gautier V."/>
            <person name="Ament-Velasquez S.L."/>
            <person name="Kruys A."/>
            <person name="Hutchinson M.I."/>
            <person name="Powell A.J."/>
            <person name="Barry K."/>
            <person name="Miller A.N."/>
            <person name="Grigoriev I.V."/>
            <person name="Debuchy R."/>
            <person name="Gladieux P."/>
            <person name="Hiltunen Thoren M."/>
            <person name="Johannesson H."/>
        </authorList>
    </citation>
    <scope>NUCLEOTIDE SEQUENCE</scope>
    <source>
        <strain evidence="16">CBS 118394</strain>
    </source>
</reference>
<accession>A0AAE0ME96</accession>
<evidence type="ECO:0000259" key="15">
    <source>
        <dbReference type="Pfam" id="PF05064"/>
    </source>
</evidence>
<feature type="domain" description="Nucleoporin NSP1-like C-terminal" evidence="15">
    <location>
        <begin position="442"/>
        <end position="547"/>
    </location>
</feature>
<dbReference type="EMBL" id="JAUEDM010000001">
    <property type="protein sequence ID" value="KAK3329015.1"/>
    <property type="molecule type" value="Genomic_DNA"/>
</dbReference>
<evidence type="ECO:0000256" key="6">
    <source>
        <dbReference type="ARBA" id="ARBA00022816"/>
    </source>
</evidence>
<evidence type="ECO:0000256" key="5">
    <source>
        <dbReference type="ARBA" id="ARBA00022448"/>
    </source>
</evidence>
<evidence type="ECO:0000256" key="9">
    <source>
        <dbReference type="ARBA" id="ARBA00023132"/>
    </source>
</evidence>
<evidence type="ECO:0000256" key="1">
    <source>
        <dbReference type="ARBA" id="ARBA00004335"/>
    </source>
</evidence>
<dbReference type="InterPro" id="IPR025574">
    <property type="entry name" value="Nucleoporin_FG_rpt"/>
</dbReference>
<evidence type="ECO:0000256" key="8">
    <source>
        <dbReference type="ARBA" id="ARBA00023010"/>
    </source>
</evidence>
<evidence type="ECO:0000256" key="14">
    <source>
        <dbReference type="SAM" id="MobiDB-lite"/>
    </source>
</evidence>
<evidence type="ECO:0000313" key="16">
    <source>
        <dbReference type="EMBL" id="KAK3329015.1"/>
    </source>
</evidence>
<protein>
    <recommendedName>
        <fullName evidence="11">Nucleoporin NSP1</fullName>
    </recommendedName>
    <alternativeName>
        <fullName evidence="12">Nuclear pore protein NSP1</fullName>
    </alternativeName>
    <alternativeName>
        <fullName evidence="13">Nucleoskeletal-like protein</fullName>
    </alternativeName>
</protein>
<evidence type="ECO:0000256" key="10">
    <source>
        <dbReference type="ARBA" id="ARBA00023242"/>
    </source>
</evidence>
<dbReference type="Proteomes" id="UP001283341">
    <property type="component" value="Unassembled WGS sequence"/>
</dbReference>
<dbReference type="Pfam" id="PF13634">
    <property type="entry name" value="Nucleoporin_FG"/>
    <property type="match status" value="2"/>
</dbReference>
<name>A0AAE0ME96_9PEZI</name>
<dbReference type="PANTHER" id="PTHR12084:SF0">
    <property type="entry name" value="NUCLEAR PORE GLYCOPROTEIN P62"/>
    <property type="match status" value="1"/>
</dbReference>
<dbReference type="GO" id="GO:0005543">
    <property type="term" value="F:phospholipid binding"/>
    <property type="evidence" value="ECO:0007669"/>
    <property type="project" value="TreeGrafter"/>
</dbReference>
<feature type="compositionally biased region" description="Low complexity" evidence="14">
    <location>
        <begin position="139"/>
        <end position="156"/>
    </location>
</feature>
<reference evidence="16" key="2">
    <citation type="submission" date="2023-06" db="EMBL/GenBank/DDBJ databases">
        <authorList>
            <consortium name="Lawrence Berkeley National Laboratory"/>
            <person name="Haridas S."/>
            <person name="Hensen N."/>
            <person name="Bonometti L."/>
            <person name="Westerberg I."/>
            <person name="Brannstrom I.O."/>
            <person name="Guillou S."/>
            <person name="Cros-Aarteil S."/>
            <person name="Calhoun S."/>
            <person name="Kuo A."/>
            <person name="Mondo S."/>
            <person name="Pangilinan J."/>
            <person name="Riley R."/>
            <person name="Labutti K."/>
            <person name="Andreopoulos B."/>
            <person name="Lipzen A."/>
            <person name="Chen C."/>
            <person name="Yanf M."/>
            <person name="Daum C."/>
            <person name="Ng V."/>
            <person name="Clum A."/>
            <person name="Steindorff A."/>
            <person name="Ohm R."/>
            <person name="Martin F."/>
            <person name="Silar P."/>
            <person name="Natvig D."/>
            <person name="Lalanne C."/>
            <person name="Gautier V."/>
            <person name="Ament-Velasquez S.L."/>
            <person name="Kruys A."/>
            <person name="Hutchinson M.I."/>
            <person name="Powell A.J."/>
            <person name="Barry K."/>
            <person name="Miller A.N."/>
            <person name="Grigoriev I.V."/>
            <person name="Debuchy R."/>
            <person name="Gladieux P."/>
            <person name="Thoren M.H."/>
            <person name="Johannesson H."/>
        </authorList>
    </citation>
    <scope>NUCLEOTIDE SEQUENCE</scope>
    <source>
        <strain evidence="16">CBS 118394</strain>
    </source>
</reference>
<evidence type="ECO:0000256" key="12">
    <source>
        <dbReference type="ARBA" id="ARBA00078941"/>
    </source>
</evidence>
<feature type="compositionally biased region" description="Polar residues" evidence="14">
    <location>
        <begin position="124"/>
        <end position="136"/>
    </location>
</feature>
<dbReference type="GO" id="GO:0031965">
    <property type="term" value="C:nuclear membrane"/>
    <property type="evidence" value="ECO:0007669"/>
    <property type="project" value="UniProtKB-SubCell"/>
</dbReference>
<evidence type="ECO:0000256" key="13">
    <source>
        <dbReference type="ARBA" id="ARBA00081079"/>
    </source>
</evidence>
<proteinExistence type="inferred from homology"/>
<evidence type="ECO:0000256" key="3">
    <source>
        <dbReference type="ARBA" id="ARBA00004620"/>
    </source>
</evidence>
<dbReference type="GO" id="GO:0051028">
    <property type="term" value="P:mRNA transport"/>
    <property type="evidence" value="ECO:0007669"/>
    <property type="project" value="UniProtKB-KW"/>
</dbReference>
<feature type="region of interest" description="Disordered" evidence="14">
    <location>
        <begin position="197"/>
        <end position="230"/>
    </location>
</feature>
<feature type="compositionally biased region" description="Polar residues" evidence="14">
    <location>
        <begin position="40"/>
        <end position="57"/>
    </location>
</feature>
<keyword evidence="9" id="KW-0906">Nuclear pore complex</keyword>
<dbReference type="InterPro" id="IPR007758">
    <property type="entry name" value="Nucleoporin_NSP1_C"/>
</dbReference>
<sequence>MSFTFGTPSSNAGSGQAATTTSGPAAGSLFGSTAGGAPSTGFSFGNSTAGGTNTNQSAGGGLFGGNTAGKNDSKPGLFGNTGTSTPSSSTPSLFGAQTTSNSDGGGGLFGSATEPAQGGGGLFGNSTATAKPTLQFGQPAATPAASTATTTPAAPSGGIFGSVTTTTNTPQTNTSKATPGGLFGNAGMTGNSLFGSATPANNTLTPAKQSFAGLGTSTTPAGAPPADKPAGSLFGVKPAAAGSSSGGLFGQASNTSVAPSSIATTTASGPGGLFGSATPAAAPVQPVASSAGTSAQATTTSGLFSSTPAKPLFSSNTPSSGAAPATSTPSLFSATPASTAPVTTTTTTAATPSLFVKPATTSAASAATSVPASSGLFGAASIPTSTSAATITAPATTAATTAAGTTSGLFASCKPAEAAAITSAGQDGKSNTAANLAASTMGPTSQLPRLKNKTMDEIITRWATDLSKYQKEFKAQADKVSEWDRVLVENGEKIQKLYSSTYEAERANNEIERQLSSVESQQDELTSWLDQYEQELEGLFSKQIGSSEQVGGPDQERERTYKTAEKLTDRLDEMGKDLTKMIKEINDMSSTLSKGNKPDDPLSQIVRVLNGHLSQLQWIDTNAAALQAKVAAAQKASGNMGGAVGGPETEAAESFYRSYRGGFK</sequence>
<evidence type="ECO:0000256" key="11">
    <source>
        <dbReference type="ARBA" id="ARBA00068864"/>
    </source>
</evidence>
<feature type="region of interest" description="Disordered" evidence="14">
    <location>
        <begin position="298"/>
        <end position="345"/>
    </location>
</feature>
<keyword evidence="6" id="KW-0509">mRNA transport</keyword>
<feature type="region of interest" description="Disordered" evidence="14">
    <location>
        <begin position="1"/>
        <end position="184"/>
    </location>
</feature>
<feature type="compositionally biased region" description="Low complexity" evidence="14">
    <location>
        <begin position="164"/>
        <end position="174"/>
    </location>
</feature>
<dbReference type="GO" id="GO:0017056">
    <property type="term" value="F:structural constituent of nuclear pore"/>
    <property type="evidence" value="ECO:0007669"/>
    <property type="project" value="InterPro"/>
</dbReference>
<feature type="compositionally biased region" description="Gly residues" evidence="14">
    <location>
        <begin position="58"/>
        <end position="67"/>
    </location>
</feature>
<dbReference type="GO" id="GO:0006606">
    <property type="term" value="P:protein import into nucleus"/>
    <property type="evidence" value="ECO:0007669"/>
    <property type="project" value="TreeGrafter"/>
</dbReference>
<evidence type="ECO:0000256" key="4">
    <source>
        <dbReference type="ARBA" id="ARBA00005911"/>
    </source>
</evidence>
<comment type="similarity">
    <text evidence="4">Belongs to the nucleoporin NSP1/NUP62 family.</text>
</comment>
<organism evidence="16 17">
    <name type="scientific">Apodospora peruviana</name>
    <dbReference type="NCBI Taxonomy" id="516989"/>
    <lineage>
        <taxon>Eukaryota</taxon>
        <taxon>Fungi</taxon>
        <taxon>Dikarya</taxon>
        <taxon>Ascomycota</taxon>
        <taxon>Pezizomycotina</taxon>
        <taxon>Sordariomycetes</taxon>
        <taxon>Sordariomycetidae</taxon>
        <taxon>Sordariales</taxon>
        <taxon>Lasiosphaeriaceae</taxon>
        <taxon>Apodospora</taxon>
    </lineage>
</organism>
<feature type="compositionally biased region" description="Low complexity" evidence="14">
    <location>
        <begin position="314"/>
        <end position="345"/>
    </location>
</feature>
<feature type="compositionally biased region" description="Polar residues" evidence="14">
    <location>
        <begin position="197"/>
        <end position="208"/>
    </location>
</feature>
<comment type="caution">
    <text evidence="16">The sequence shown here is derived from an EMBL/GenBank/DDBJ whole genome shotgun (WGS) entry which is preliminary data.</text>
</comment>
<evidence type="ECO:0000256" key="7">
    <source>
        <dbReference type="ARBA" id="ARBA00022927"/>
    </source>
</evidence>
<dbReference type="Gene3D" id="1.20.5.170">
    <property type="match status" value="1"/>
</dbReference>
<dbReference type="GO" id="GO:0044613">
    <property type="term" value="C:nuclear pore central transport channel"/>
    <property type="evidence" value="ECO:0007669"/>
    <property type="project" value="TreeGrafter"/>
</dbReference>
<feature type="compositionally biased region" description="Low complexity" evidence="14">
    <location>
        <begin position="83"/>
        <end position="92"/>
    </location>
</feature>
<keyword evidence="7" id="KW-0653">Protein transport</keyword>
<dbReference type="InterPro" id="IPR026010">
    <property type="entry name" value="NSP1/NUP62"/>
</dbReference>
<dbReference type="Pfam" id="PF05064">
    <property type="entry name" value="Nsp1_C"/>
    <property type="match status" value="1"/>
</dbReference>
<comment type="subcellular location">
    <subcellularLocation>
        <location evidence="1">Nucleus membrane</location>
        <topology evidence="1">Peripheral membrane protein</topology>
        <orientation evidence="1">Cytoplasmic side</orientation>
    </subcellularLocation>
    <subcellularLocation>
        <location evidence="3">Nucleus membrane</location>
        <topology evidence="3">Peripheral membrane protein</topology>
        <orientation evidence="3">Nucleoplasmic side</orientation>
    </subcellularLocation>
    <subcellularLocation>
        <location evidence="2">Nucleus</location>
        <location evidence="2">Nuclear pore complex</location>
    </subcellularLocation>
</comment>
<evidence type="ECO:0000256" key="2">
    <source>
        <dbReference type="ARBA" id="ARBA00004567"/>
    </source>
</evidence>
<gene>
    <name evidence="16" type="ORF">B0H66DRAFT_526405</name>
</gene>
<keyword evidence="17" id="KW-1185">Reference proteome</keyword>
<dbReference type="AlphaFoldDB" id="A0AAE0ME96"/>
<dbReference type="GO" id="GO:0006405">
    <property type="term" value="P:RNA export from nucleus"/>
    <property type="evidence" value="ECO:0007669"/>
    <property type="project" value="TreeGrafter"/>
</dbReference>
<evidence type="ECO:0000313" key="17">
    <source>
        <dbReference type="Proteomes" id="UP001283341"/>
    </source>
</evidence>